<dbReference type="Pfam" id="PF01740">
    <property type="entry name" value="STAS"/>
    <property type="match status" value="1"/>
</dbReference>
<evidence type="ECO:0000256" key="2">
    <source>
        <dbReference type="RuleBase" id="RU003749"/>
    </source>
</evidence>
<dbReference type="AlphaFoldDB" id="A0A9Y2JXJ6"/>
<keyword evidence="5" id="KW-1185">Reference proteome</keyword>
<accession>A0A9Y2JXJ6</accession>
<dbReference type="SUPFAM" id="SSF52091">
    <property type="entry name" value="SpoIIaa-like"/>
    <property type="match status" value="1"/>
</dbReference>
<dbReference type="PANTHER" id="PTHR33495">
    <property type="entry name" value="ANTI-SIGMA FACTOR ANTAGONIST TM_1081-RELATED-RELATED"/>
    <property type="match status" value="1"/>
</dbReference>
<dbReference type="EMBL" id="CP127295">
    <property type="protein sequence ID" value="WIY06581.1"/>
    <property type="molecule type" value="Genomic_DNA"/>
</dbReference>
<dbReference type="InterPro" id="IPR002645">
    <property type="entry name" value="STAS_dom"/>
</dbReference>
<evidence type="ECO:0000259" key="3">
    <source>
        <dbReference type="PROSITE" id="PS50801"/>
    </source>
</evidence>
<comment type="similarity">
    <text evidence="1 2">Belongs to the anti-sigma-factor antagonist family.</text>
</comment>
<dbReference type="Proteomes" id="UP001239397">
    <property type="component" value="Chromosome"/>
</dbReference>
<dbReference type="RefSeq" id="WP_286002840.1">
    <property type="nucleotide sequence ID" value="NZ_CP127295.1"/>
</dbReference>
<dbReference type="GO" id="GO:0043856">
    <property type="term" value="F:anti-sigma factor antagonist activity"/>
    <property type="evidence" value="ECO:0007669"/>
    <property type="project" value="InterPro"/>
</dbReference>
<protein>
    <recommendedName>
        <fullName evidence="2">Anti-sigma factor antagonist</fullName>
    </recommendedName>
</protein>
<proteinExistence type="inferred from homology"/>
<feature type="domain" description="STAS" evidence="3">
    <location>
        <begin position="21"/>
        <end position="118"/>
    </location>
</feature>
<dbReference type="InterPro" id="IPR036513">
    <property type="entry name" value="STAS_dom_sf"/>
</dbReference>
<dbReference type="NCBIfam" id="TIGR00377">
    <property type="entry name" value="ant_ant_sig"/>
    <property type="match status" value="1"/>
</dbReference>
<evidence type="ECO:0000313" key="5">
    <source>
        <dbReference type="Proteomes" id="UP001239397"/>
    </source>
</evidence>
<dbReference type="InterPro" id="IPR003658">
    <property type="entry name" value="Anti-sigma_ant"/>
</dbReference>
<evidence type="ECO:0000313" key="4">
    <source>
        <dbReference type="EMBL" id="WIY06581.1"/>
    </source>
</evidence>
<dbReference type="KEGG" id="amog:QRX60_23040"/>
<dbReference type="PANTHER" id="PTHR33495:SF2">
    <property type="entry name" value="ANTI-SIGMA FACTOR ANTAGONIST TM_1081-RELATED"/>
    <property type="match status" value="1"/>
</dbReference>
<dbReference type="PROSITE" id="PS50801">
    <property type="entry name" value="STAS"/>
    <property type="match status" value="1"/>
</dbReference>
<reference evidence="4 5" key="1">
    <citation type="submission" date="2023-06" db="EMBL/GenBank/DDBJ databases">
        <authorList>
            <person name="Oyuntsetseg B."/>
            <person name="Kim S.B."/>
        </authorList>
    </citation>
    <scope>NUCLEOTIDE SEQUENCE [LARGE SCALE GENOMIC DNA]</scope>
    <source>
        <strain evidence="4 5">4-36</strain>
    </source>
</reference>
<name>A0A9Y2JXJ6_9PSEU</name>
<evidence type="ECO:0000256" key="1">
    <source>
        <dbReference type="ARBA" id="ARBA00009013"/>
    </source>
</evidence>
<dbReference type="Gene3D" id="3.30.750.24">
    <property type="entry name" value="STAS domain"/>
    <property type="match status" value="1"/>
</dbReference>
<sequence length="118" mass="12370">MDKGDSAVLRICHRQAGAAHVVEVAGEIDAGTAAEFRRELAAAAVDSAELVVVDLSEVRFIDSAGVTVLAGLHRRGRDRGVSVKVVTRQYAVKRVLGITGLDELIPVVDDLAEALPAG</sequence>
<gene>
    <name evidence="4" type="ORF">QRX60_23040</name>
</gene>
<organism evidence="4 5">
    <name type="scientific">Amycolatopsis mongoliensis</name>
    <dbReference type="NCBI Taxonomy" id="715475"/>
    <lineage>
        <taxon>Bacteria</taxon>
        <taxon>Bacillati</taxon>
        <taxon>Actinomycetota</taxon>
        <taxon>Actinomycetes</taxon>
        <taxon>Pseudonocardiales</taxon>
        <taxon>Pseudonocardiaceae</taxon>
        <taxon>Amycolatopsis</taxon>
    </lineage>
</organism>
<dbReference type="CDD" id="cd07043">
    <property type="entry name" value="STAS_anti-anti-sigma_factors"/>
    <property type="match status" value="1"/>
</dbReference>